<dbReference type="InterPro" id="IPR029063">
    <property type="entry name" value="SAM-dependent_MTases_sf"/>
</dbReference>
<comment type="similarity">
    <text evidence="2">Belongs to the methyltransferase superfamily. L-isoaspartyl/D-aspartyl protein methyltransferase family.</text>
</comment>
<dbReference type="OrthoDB" id="3501659at2"/>
<evidence type="ECO:0000313" key="12">
    <source>
        <dbReference type="EMBL" id="TYC08635.1"/>
    </source>
</evidence>
<dbReference type="SUPFAM" id="SSF53335">
    <property type="entry name" value="S-adenosyl-L-methionine-dependent methyltransferases"/>
    <property type="match status" value="1"/>
</dbReference>
<evidence type="ECO:0000256" key="3">
    <source>
        <dbReference type="ARBA" id="ARBA00011890"/>
    </source>
</evidence>
<dbReference type="Proteomes" id="UP000322634">
    <property type="component" value="Unassembled WGS sequence"/>
</dbReference>
<evidence type="ECO:0000256" key="4">
    <source>
        <dbReference type="ARBA" id="ARBA00013346"/>
    </source>
</evidence>
<keyword evidence="8" id="KW-0949">S-adenosyl-L-methionine</keyword>
<dbReference type="InterPro" id="IPR000682">
    <property type="entry name" value="PCMT"/>
</dbReference>
<dbReference type="Gene3D" id="3.40.50.150">
    <property type="entry name" value="Vaccinia Virus protein VP39"/>
    <property type="match status" value="1"/>
</dbReference>
<evidence type="ECO:0000256" key="5">
    <source>
        <dbReference type="ARBA" id="ARBA00022490"/>
    </source>
</evidence>
<evidence type="ECO:0000256" key="9">
    <source>
        <dbReference type="ARBA" id="ARBA00030757"/>
    </source>
</evidence>
<dbReference type="PANTHER" id="PTHR11579:SF0">
    <property type="entry name" value="PROTEIN-L-ISOASPARTATE(D-ASPARTATE) O-METHYLTRANSFERASE"/>
    <property type="match status" value="1"/>
</dbReference>
<dbReference type="GO" id="GO:0032259">
    <property type="term" value="P:methylation"/>
    <property type="evidence" value="ECO:0007669"/>
    <property type="project" value="UniProtKB-KW"/>
</dbReference>
<sequence length="407" mass="43620">MTASNDRDERLDMLIGRVEAKGYLPPPAEDWKRALRAVPRHQFVPDRAWVLADEAHPAHAIDKAARPDEWWEAVYLDTPIIIQADDGATDHTTGQGTASSSLSALSGVLYNFGFVDLDEGHRVLEIGTGTGYTAALTARIVGKAGEVVSVEVDAALATQAGENLAAAVPGRGAPTVIVGDGADGYAHAAPFDRVHATCSVQSIPYAWIEQCRPGGRIVTPYGEWFGHGLIAQVDVMPDGSGLGRFPGTSGYMHLRSQRPVDGHAAAWSSAGARVGQTRVNPRTIAYAPPAADLVITHLAPGVTARRPADALWLFDGSDPDCWAVATYAEFDDAFEVHQHGRRDLWDEAVEAYFQWQHFGRPGLDRFGLTVTRGGGELWIDRPGNPIMLQAAGRETTPLPAPSRAAVG</sequence>
<dbReference type="GO" id="GO:0004719">
    <property type="term" value="F:protein-L-isoaspartate (D-aspartate) O-methyltransferase activity"/>
    <property type="evidence" value="ECO:0007669"/>
    <property type="project" value="UniProtKB-EC"/>
</dbReference>
<keyword evidence="13" id="KW-1185">Reference proteome</keyword>
<dbReference type="RefSeq" id="WP_148354968.1">
    <property type="nucleotide sequence ID" value="NZ_JBHSBF010000002.1"/>
</dbReference>
<keyword evidence="6 12" id="KW-0489">Methyltransferase</keyword>
<proteinExistence type="inferred from homology"/>
<keyword evidence="5" id="KW-0963">Cytoplasm</keyword>
<organism evidence="12 13">
    <name type="scientific">Actinomadura syzygii</name>
    <dbReference type="NCBI Taxonomy" id="1427538"/>
    <lineage>
        <taxon>Bacteria</taxon>
        <taxon>Bacillati</taxon>
        <taxon>Actinomycetota</taxon>
        <taxon>Actinomycetes</taxon>
        <taxon>Streptosporangiales</taxon>
        <taxon>Thermomonosporaceae</taxon>
        <taxon>Actinomadura</taxon>
    </lineage>
</organism>
<evidence type="ECO:0000256" key="8">
    <source>
        <dbReference type="ARBA" id="ARBA00022691"/>
    </source>
</evidence>
<comment type="caution">
    <text evidence="12">The sequence shown here is derived from an EMBL/GenBank/DDBJ whole genome shotgun (WGS) entry which is preliminary data.</text>
</comment>
<evidence type="ECO:0000256" key="1">
    <source>
        <dbReference type="ARBA" id="ARBA00004496"/>
    </source>
</evidence>
<evidence type="ECO:0000313" key="13">
    <source>
        <dbReference type="Proteomes" id="UP000322634"/>
    </source>
</evidence>
<evidence type="ECO:0000256" key="7">
    <source>
        <dbReference type="ARBA" id="ARBA00022679"/>
    </source>
</evidence>
<evidence type="ECO:0000256" key="6">
    <source>
        <dbReference type="ARBA" id="ARBA00022603"/>
    </source>
</evidence>
<gene>
    <name evidence="12" type="ORF">FXF65_37735</name>
</gene>
<protein>
    <recommendedName>
        <fullName evidence="4">Protein-L-isoaspartate O-methyltransferase</fullName>
        <ecNumber evidence="3">2.1.1.77</ecNumber>
    </recommendedName>
    <alternativeName>
        <fullName evidence="11">L-isoaspartyl protein carboxyl methyltransferase</fullName>
    </alternativeName>
    <alternativeName>
        <fullName evidence="9">Protein L-isoaspartyl methyltransferase</fullName>
    </alternativeName>
    <alternativeName>
        <fullName evidence="10">Protein-beta-aspartate methyltransferase</fullName>
    </alternativeName>
</protein>
<dbReference type="PANTHER" id="PTHR11579">
    <property type="entry name" value="PROTEIN-L-ISOASPARTATE O-METHYLTRANSFERASE"/>
    <property type="match status" value="1"/>
</dbReference>
<dbReference type="EMBL" id="VSFF01000016">
    <property type="protein sequence ID" value="TYC08635.1"/>
    <property type="molecule type" value="Genomic_DNA"/>
</dbReference>
<dbReference type="EC" id="2.1.1.77" evidence="3"/>
<dbReference type="GO" id="GO:0005737">
    <property type="term" value="C:cytoplasm"/>
    <property type="evidence" value="ECO:0007669"/>
    <property type="project" value="UniProtKB-SubCell"/>
</dbReference>
<name>A0A5D0TTJ4_9ACTN</name>
<evidence type="ECO:0000256" key="2">
    <source>
        <dbReference type="ARBA" id="ARBA00005369"/>
    </source>
</evidence>
<evidence type="ECO:0000256" key="11">
    <source>
        <dbReference type="ARBA" id="ARBA00031350"/>
    </source>
</evidence>
<dbReference type="CDD" id="cd02440">
    <property type="entry name" value="AdoMet_MTases"/>
    <property type="match status" value="1"/>
</dbReference>
<reference evidence="12 13" key="1">
    <citation type="submission" date="2019-08" db="EMBL/GenBank/DDBJ databases">
        <title>Actinomadura sp. nov. CYP1-5 isolated from mountain soil.</title>
        <authorList>
            <person name="Songsumanus A."/>
            <person name="Kuncharoen N."/>
            <person name="Kudo T."/>
            <person name="Yuki M."/>
            <person name="Igarashi Y."/>
            <person name="Tanasupawat S."/>
        </authorList>
    </citation>
    <scope>NUCLEOTIDE SEQUENCE [LARGE SCALE GENOMIC DNA]</scope>
    <source>
        <strain evidence="12 13">GKU157</strain>
    </source>
</reference>
<keyword evidence="7 12" id="KW-0808">Transferase</keyword>
<accession>A0A5D0TTJ4</accession>
<evidence type="ECO:0000256" key="10">
    <source>
        <dbReference type="ARBA" id="ARBA00031323"/>
    </source>
</evidence>
<dbReference type="AlphaFoldDB" id="A0A5D0TTJ4"/>
<dbReference type="Pfam" id="PF01135">
    <property type="entry name" value="PCMT"/>
    <property type="match status" value="1"/>
</dbReference>
<comment type="subcellular location">
    <subcellularLocation>
        <location evidence="1">Cytoplasm</location>
    </subcellularLocation>
</comment>